<evidence type="ECO:0000259" key="5">
    <source>
        <dbReference type="PROSITE" id="PS50865"/>
    </source>
</evidence>
<feature type="domain" description="MYND-type" evidence="5">
    <location>
        <begin position="427"/>
        <end position="468"/>
    </location>
</feature>
<evidence type="ECO:0000256" key="3">
    <source>
        <dbReference type="ARBA" id="ARBA00022833"/>
    </source>
</evidence>
<name>A0ABR0EHX6_ZASCE</name>
<reference evidence="6 7" key="1">
    <citation type="journal article" date="2023" name="G3 (Bethesda)">
        <title>A chromosome-level genome assembly of Zasmidium syzygii isolated from banana leaves.</title>
        <authorList>
            <person name="van Westerhoven A.C."/>
            <person name="Mehrabi R."/>
            <person name="Talebi R."/>
            <person name="Steentjes M.B.F."/>
            <person name="Corcolon B."/>
            <person name="Chong P.A."/>
            <person name="Kema G.H.J."/>
            <person name="Seidl M.F."/>
        </authorList>
    </citation>
    <scope>NUCLEOTIDE SEQUENCE [LARGE SCALE GENOMIC DNA]</scope>
    <source>
        <strain evidence="6 7">P124</strain>
    </source>
</reference>
<evidence type="ECO:0000313" key="6">
    <source>
        <dbReference type="EMBL" id="KAK4500793.1"/>
    </source>
</evidence>
<evidence type="ECO:0000313" key="7">
    <source>
        <dbReference type="Proteomes" id="UP001305779"/>
    </source>
</evidence>
<keyword evidence="7" id="KW-1185">Reference proteome</keyword>
<keyword evidence="1" id="KW-0479">Metal-binding</keyword>
<dbReference type="InterPro" id="IPR002893">
    <property type="entry name" value="Znf_MYND"/>
</dbReference>
<gene>
    <name evidence="6" type="ORF">PRZ48_008985</name>
</gene>
<dbReference type="SUPFAM" id="SSF144232">
    <property type="entry name" value="HIT/MYND zinc finger-like"/>
    <property type="match status" value="1"/>
</dbReference>
<evidence type="ECO:0000256" key="2">
    <source>
        <dbReference type="ARBA" id="ARBA00022771"/>
    </source>
</evidence>
<organism evidence="6 7">
    <name type="scientific">Zasmidium cellare</name>
    <name type="common">Wine cellar mold</name>
    <name type="synonym">Racodium cellare</name>
    <dbReference type="NCBI Taxonomy" id="395010"/>
    <lineage>
        <taxon>Eukaryota</taxon>
        <taxon>Fungi</taxon>
        <taxon>Dikarya</taxon>
        <taxon>Ascomycota</taxon>
        <taxon>Pezizomycotina</taxon>
        <taxon>Dothideomycetes</taxon>
        <taxon>Dothideomycetidae</taxon>
        <taxon>Mycosphaerellales</taxon>
        <taxon>Mycosphaerellaceae</taxon>
        <taxon>Zasmidium</taxon>
    </lineage>
</organism>
<comment type="caution">
    <text evidence="6">The sequence shown here is derived from an EMBL/GenBank/DDBJ whole genome shotgun (WGS) entry which is preliminary data.</text>
</comment>
<dbReference type="Proteomes" id="UP001305779">
    <property type="component" value="Unassembled WGS sequence"/>
</dbReference>
<dbReference type="Gene3D" id="6.10.140.2220">
    <property type="match status" value="1"/>
</dbReference>
<sequence>MPHQACIPVLQVSLTAGHDSGVGIEFEDVTPCDLERTEFEAPGWTTSPISEVLGIPLKIKPYNGNAPTHPLHHCIVNTMLIDIDPASNNFGQPSAPSIFGPVYVARVDGEPLDRIFFLPFMIQVCGTIAGLAHKHNATEDVSIKQTLKLLAPGEASLAGFQKHWQAFTAMIEQVGTPDEKAFFHGVGCPVKVEDKVAVCAGCGVEGFGATVFNILIIVAMAESAPVFGVVIACTANTAGPDDQPTPYVRGVDVGGETHLQPTMISADTFNGDGWISSDLSTRLGMPLKIKQTTTPSLPPGYNVYSRILNALLANADVDSEDFGKYMAPPMFGAAVMVREDGQPLGREVEILLQLIGKFVCAFLQGYGTDFDDKHRKEMDRFVEPRIFGTQWRLHCMLNAAKATNQVEKNFWLSIEPPKPVYKKKEGCAKCETKASEETKLMICAACKTTEYCSRECQKEDWKDHKQYCKGMQMINKMPKSWTPSAA</sequence>
<evidence type="ECO:0000256" key="1">
    <source>
        <dbReference type="ARBA" id="ARBA00022723"/>
    </source>
</evidence>
<evidence type="ECO:0000256" key="4">
    <source>
        <dbReference type="PROSITE-ProRule" id="PRU00134"/>
    </source>
</evidence>
<dbReference type="Pfam" id="PF01753">
    <property type="entry name" value="zf-MYND"/>
    <property type="match status" value="1"/>
</dbReference>
<keyword evidence="3" id="KW-0862">Zinc</keyword>
<proteinExistence type="predicted"/>
<dbReference type="EMBL" id="JAXOVC010000006">
    <property type="protein sequence ID" value="KAK4500793.1"/>
    <property type="molecule type" value="Genomic_DNA"/>
</dbReference>
<dbReference type="PROSITE" id="PS50865">
    <property type="entry name" value="ZF_MYND_2"/>
    <property type="match status" value="1"/>
</dbReference>
<accession>A0ABR0EHX6</accession>
<keyword evidence="2 4" id="KW-0863">Zinc-finger</keyword>
<dbReference type="PROSITE" id="PS01360">
    <property type="entry name" value="ZF_MYND_1"/>
    <property type="match status" value="1"/>
</dbReference>
<protein>
    <recommendedName>
        <fullName evidence="5">MYND-type domain-containing protein</fullName>
    </recommendedName>
</protein>